<dbReference type="EMBL" id="SPUK01000002">
    <property type="protein sequence ID" value="TQV99841.1"/>
    <property type="molecule type" value="Genomic_DNA"/>
</dbReference>
<feature type="region of interest" description="Disordered" evidence="1">
    <location>
        <begin position="728"/>
        <end position="758"/>
    </location>
</feature>
<dbReference type="STRING" id="43265.A0A545VDN4"/>
<dbReference type="Proteomes" id="UP000315783">
    <property type="component" value="Unassembled WGS sequence"/>
</dbReference>
<evidence type="ECO:0000313" key="4">
    <source>
        <dbReference type="Proteomes" id="UP000315783"/>
    </source>
</evidence>
<name>A0A545VDN4_9HYPO</name>
<feature type="compositionally biased region" description="Basic and acidic residues" evidence="1">
    <location>
        <begin position="1139"/>
        <end position="1154"/>
    </location>
</feature>
<protein>
    <submittedName>
        <fullName evidence="3">F-box domain-containing protein</fullName>
    </submittedName>
</protein>
<organism evidence="3 4">
    <name type="scientific">Cordyceps javanica</name>
    <dbReference type="NCBI Taxonomy" id="43265"/>
    <lineage>
        <taxon>Eukaryota</taxon>
        <taxon>Fungi</taxon>
        <taxon>Dikarya</taxon>
        <taxon>Ascomycota</taxon>
        <taxon>Pezizomycotina</taxon>
        <taxon>Sordariomycetes</taxon>
        <taxon>Hypocreomycetidae</taxon>
        <taxon>Hypocreales</taxon>
        <taxon>Cordycipitaceae</taxon>
        <taxon>Cordyceps</taxon>
    </lineage>
</organism>
<comment type="caution">
    <text evidence="3">The sequence shown here is derived from an EMBL/GenBank/DDBJ whole genome shotgun (WGS) entry which is preliminary data.</text>
</comment>
<dbReference type="InterPro" id="IPR015943">
    <property type="entry name" value="WD40/YVTN_repeat-like_dom_sf"/>
</dbReference>
<proteinExistence type="predicted"/>
<dbReference type="Gene3D" id="2.130.10.10">
    <property type="entry name" value="YVTN repeat-like/Quinoprotein amine dehydrogenase"/>
    <property type="match status" value="1"/>
</dbReference>
<evidence type="ECO:0000313" key="3">
    <source>
        <dbReference type="EMBL" id="TQV99841.1"/>
    </source>
</evidence>
<evidence type="ECO:0000259" key="2">
    <source>
        <dbReference type="Pfam" id="PF23749"/>
    </source>
</evidence>
<dbReference type="OrthoDB" id="3925024at2759"/>
<feature type="region of interest" description="Disordered" evidence="1">
    <location>
        <begin position="463"/>
        <end position="494"/>
    </location>
</feature>
<feature type="region of interest" description="Disordered" evidence="1">
    <location>
        <begin position="1"/>
        <end position="35"/>
    </location>
</feature>
<dbReference type="InterPro" id="IPR055589">
    <property type="entry name" value="DUF7165"/>
</dbReference>
<feature type="compositionally biased region" description="Low complexity" evidence="1">
    <location>
        <begin position="1"/>
        <end position="25"/>
    </location>
</feature>
<sequence>MDDDAATALANSPSSSSSSSLSPLAVLPPKPGPAAAAAAAGALSSKASSSSAFEQLPDEIIEQNRRDIAPPSDANAPALDRILRVADPDSFASLIVLNQQTRRVSQQADLYAFQLQRCASFATAHAAFTRVRDEDLPRLRRLFAREVKRNLFNAYNRPSETLVKLVSNSNSSSSCPGGEGMQFSASSKGHHLLAYNSSRIYVLGVQGPDLQVKRELKIQRRPVSATITDDAATLVVLSTEMQVDLYDLEKSPPKRKHAIILDKNPRTIAVSSCGSVMAAAYDTGIEVSSLHPNAMPTERREVKCDPVDNLAFSFDGTQILGTTIHSSPPNSVVLTAPYYDPGAVAGQDNLVAMWTTSILFPNTSHDCSHAVLLQYGTAEEAFWAFAYDPSFETFRAIRIDDLRNGTTYFTGPVPRPSSQSKLLPSTLPAAAYHGHLVAAGFHDSEVWVYGVPEDLDAVPEHQVGVYDGPAGHGRRSSQHSNLSRHGSSRGRGENTRLPQWQLLCDKYRNNFIAGRKVADLTAISTVKWVEGFAGSSANDRLLVTSRGISPARLATDEEDMDFVDGGRVCILDFEYGPRSGSKREVVIEVGTDDAEVLQEEQRDMETEVAIVRRRTVVQNRSGRNQLLRAATTANQHAMPPMLRRLPTEDDDPLVPRKVGVNPTNSTRGDEESIASMDEMEALDAPYSHASPRSTTTLRRAATAAAVNRRLNPRTADGQRVVYRRADGRGELPHESDADNWVPPPPPYQPDDPGTLPAFLRRPAVAPLPSPVRPYTALVSSQTQAWPGPFSPRAQLAQMDGANIPFRQRTASDETTYSSIQRPEEIPRPLSTPLVMPIEAEPRMDDLYGVSPSASPAPESRAVLSVTEEPQAESISPDVRHPETATATTAAAAVDYSEALEQVQPHHVQASNMPLSVAIPPAQLSPVAESVVHHRRLSNAQTWPMLPPIQSQQEPTPVQHNIAVYSAPATGVSMSELASTSLPPPPSSDQISRLNKRISMGAPRRLSGGILNQWAVPGSRASLMGPSTKQRTFGQESTPDVPLVNPDEDQPLIISTPKGVSGAFDSPGETQILAPVPRRPRQNIPFNPGQPAEPVQSLFPALPNNGANVTRQKARHLPSWLSSQPAGSTRSPVRVSRKPSRAERGAAKNILDAKKRGWRPKSRKSTQPEPPILGPEDSGWTDVAPQPAQKDHRKCVVM</sequence>
<feature type="region of interest" description="Disordered" evidence="1">
    <location>
        <begin position="1078"/>
        <end position="1197"/>
    </location>
</feature>
<dbReference type="AlphaFoldDB" id="A0A545VDN4"/>
<feature type="region of interest" description="Disordered" evidence="1">
    <location>
        <begin position="867"/>
        <end position="888"/>
    </location>
</feature>
<reference evidence="3 4" key="1">
    <citation type="journal article" date="2019" name="Appl. Microbiol. Biotechnol.">
        <title>Genome sequence of Isaria javanica and comparative genome analysis insights into family S53 peptidase evolution in fungal entomopathogens.</title>
        <authorList>
            <person name="Lin R."/>
            <person name="Zhang X."/>
            <person name="Xin B."/>
            <person name="Zou M."/>
            <person name="Gao Y."/>
            <person name="Qin F."/>
            <person name="Hu Q."/>
            <person name="Xie B."/>
            <person name="Cheng X."/>
        </authorList>
    </citation>
    <scope>NUCLEOTIDE SEQUENCE [LARGE SCALE GENOMIC DNA]</scope>
    <source>
        <strain evidence="3 4">IJ1G</strain>
    </source>
</reference>
<accession>A0A545VDN4</accession>
<gene>
    <name evidence="3" type="ORF">IF1G_02056</name>
</gene>
<keyword evidence="4" id="KW-1185">Reference proteome</keyword>
<dbReference type="InterPro" id="IPR036322">
    <property type="entry name" value="WD40_repeat_dom_sf"/>
</dbReference>
<feature type="domain" description="DUF7165" evidence="2">
    <location>
        <begin position="158"/>
        <end position="600"/>
    </location>
</feature>
<feature type="region of interest" description="Disordered" evidence="1">
    <location>
        <begin position="632"/>
        <end position="671"/>
    </location>
</feature>
<dbReference type="SUPFAM" id="SSF50978">
    <property type="entry name" value="WD40 repeat-like"/>
    <property type="match status" value="1"/>
</dbReference>
<dbReference type="Pfam" id="PF23749">
    <property type="entry name" value="DUF7165"/>
    <property type="match status" value="1"/>
</dbReference>
<evidence type="ECO:0000256" key="1">
    <source>
        <dbReference type="SAM" id="MobiDB-lite"/>
    </source>
</evidence>